<dbReference type="EMBL" id="PGTO01000007">
    <property type="protein sequence ID" value="RAU21858.1"/>
    <property type="molecule type" value="Genomic_DNA"/>
</dbReference>
<feature type="domain" description="Glycosyltransferase subfamily 4-like N-terminal" evidence="3">
    <location>
        <begin position="8"/>
        <end position="154"/>
    </location>
</feature>
<proteinExistence type="predicted"/>
<dbReference type="InterPro" id="IPR001296">
    <property type="entry name" value="Glyco_trans_1"/>
</dbReference>
<feature type="domain" description="Glycosyl transferase family 1" evidence="2">
    <location>
        <begin position="170"/>
        <end position="329"/>
    </location>
</feature>
<dbReference type="OrthoDB" id="9793726at2"/>
<sequence length="389" mass="42208">MRLLAVGNGKSVHVIGRVEAMGRRGHAVRLLTEIPGEKANQLTPPPRAKAPQILRYLWRMLRTQPADAVHVHYAAGYGAWLAGACGRAPLVVSVMGGDILADEQMGQNVLERWLTRSLLRRADLVTSKSAELTNHLTRIGVAPQRILPLVWGVDETLFRRRDATALRTRMGLAPTARVVLSPRALRPFYNIHVIVDAFAAMATASPDAVLVITEYQADADYREMLRRRIESAGLADRVHFVGKVEIDEMADYYSLAEMVVSIPASDGIPQSLLEALACGVPVILSDLQCYHEWVADGVSALMIAIETADLAAAMARLLEDGRLRTGLAAAGLEVIAKGGGLEANLDRLDAALSRLPRGMGRSPSLAVLVGVMILMMARALAARLPFLRQ</sequence>
<accession>A0A364NXQ0</accession>
<feature type="transmembrane region" description="Helical" evidence="1">
    <location>
        <begin position="363"/>
        <end position="381"/>
    </location>
</feature>
<evidence type="ECO:0000259" key="2">
    <source>
        <dbReference type="Pfam" id="PF00534"/>
    </source>
</evidence>
<evidence type="ECO:0008006" key="6">
    <source>
        <dbReference type="Google" id="ProtNLM"/>
    </source>
</evidence>
<organism evidence="4 5">
    <name type="scientific">Paramagnetospirillum kuznetsovii</name>
    <dbReference type="NCBI Taxonomy" id="2053833"/>
    <lineage>
        <taxon>Bacteria</taxon>
        <taxon>Pseudomonadati</taxon>
        <taxon>Pseudomonadota</taxon>
        <taxon>Alphaproteobacteria</taxon>
        <taxon>Rhodospirillales</taxon>
        <taxon>Magnetospirillaceae</taxon>
        <taxon>Paramagnetospirillum</taxon>
    </lineage>
</organism>
<evidence type="ECO:0000256" key="1">
    <source>
        <dbReference type="SAM" id="Phobius"/>
    </source>
</evidence>
<evidence type="ECO:0000313" key="4">
    <source>
        <dbReference type="EMBL" id="RAU21858.1"/>
    </source>
</evidence>
<dbReference type="InterPro" id="IPR050194">
    <property type="entry name" value="Glycosyltransferase_grp1"/>
</dbReference>
<evidence type="ECO:0000259" key="3">
    <source>
        <dbReference type="Pfam" id="PF13439"/>
    </source>
</evidence>
<keyword evidence="1" id="KW-1133">Transmembrane helix</keyword>
<dbReference type="PANTHER" id="PTHR45947">
    <property type="entry name" value="SULFOQUINOVOSYL TRANSFERASE SQD2"/>
    <property type="match status" value="1"/>
</dbReference>
<dbReference type="Gene3D" id="3.40.50.2000">
    <property type="entry name" value="Glycogen Phosphorylase B"/>
    <property type="match status" value="2"/>
</dbReference>
<dbReference type="InterPro" id="IPR028098">
    <property type="entry name" value="Glyco_trans_4-like_N"/>
</dbReference>
<evidence type="ECO:0000313" key="5">
    <source>
        <dbReference type="Proteomes" id="UP000251075"/>
    </source>
</evidence>
<dbReference type="RefSeq" id="WP_112144651.1">
    <property type="nucleotide sequence ID" value="NZ_PGTO01000007.1"/>
</dbReference>
<keyword evidence="1" id="KW-0472">Membrane</keyword>
<comment type="caution">
    <text evidence="4">The sequence shown here is derived from an EMBL/GenBank/DDBJ whole genome shotgun (WGS) entry which is preliminary data.</text>
</comment>
<keyword evidence="5" id="KW-1185">Reference proteome</keyword>
<gene>
    <name evidence="4" type="ORF">CU669_11170</name>
</gene>
<name>A0A364NXQ0_9PROT</name>
<reference evidence="4 5" key="1">
    <citation type="submission" date="2017-11" db="EMBL/GenBank/DDBJ databases">
        <title>Draft genome sequence of magnetotactic bacterium Magnetospirillum kuznetsovii LBB-42.</title>
        <authorList>
            <person name="Grouzdev D.S."/>
            <person name="Rysina M.S."/>
            <person name="Baslerov R.V."/>
            <person name="Koziaeva V."/>
        </authorList>
    </citation>
    <scope>NUCLEOTIDE SEQUENCE [LARGE SCALE GENOMIC DNA]</scope>
    <source>
        <strain evidence="4 5">LBB-42</strain>
    </source>
</reference>
<dbReference type="SUPFAM" id="SSF53756">
    <property type="entry name" value="UDP-Glycosyltransferase/glycogen phosphorylase"/>
    <property type="match status" value="1"/>
</dbReference>
<protein>
    <recommendedName>
        <fullName evidence="6">Glycosyltransferase</fullName>
    </recommendedName>
</protein>
<dbReference type="Pfam" id="PF13439">
    <property type="entry name" value="Glyco_transf_4"/>
    <property type="match status" value="1"/>
</dbReference>
<dbReference type="PANTHER" id="PTHR45947:SF3">
    <property type="entry name" value="SULFOQUINOVOSYL TRANSFERASE SQD2"/>
    <property type="match status" value="1"/>
</dbReference>
<keyword evidence="1" id="KW-0812">Transmembrane</keyword>
<dbReference type="Pfam" id="PF00534">
    <property type="entry name" value="Glycos_transf_1"/>
    <property type="match status" value="1"/>
</dbReference>
<dbReference type="GO" id="GO:0016757">
    <property type="term" value="F:glycosyltransferase activity"/>
    <property type="evidence" value="ECO:0007669"/>
    <property type="project" value="InterPro"/>
</dbReference>
<dbReference type="Proteomes" id="UP000251075">
    <property type="component" value="Unassembled WGS sequence"/>
</dbReference>
<dbReference type="AlphaFoldDB" id="A0A364NXQ0"/>